<dbReference type="KEGG" id="rht:NT26_3036"/>
<dbReference type="Proteomes" id="UP000010792">
    <property type="component" value="Chromosome"/>
</dbReference>
<feature type="region of interest" description="Disordered" evidence="1">
    <location>
        <begin position="1"/>
        <end position="27"/>
    </location>
</feature>
<gene>
    <name evidence="2" type="ORF">NT26_3036</name>
</gene>
<name>L0NI54_9HYPH</name>
<keyword evidence="3" id="KW-1185">Reference proteome</keyword>
<sequence>MISLRGCRAKKHEAQGETGNRDEKPSSLKDAVFHDDLRVRRCVGAATDCWGLPFRRIASLGPLRGTIRPRSDFFGPRPEALPNLIGTITPEMQRRREHLRKTSKHCVPREGELMDVEEEVEKGGVLCRRARNAVCGPAGFATKRNPPKRVRKTRYAPS</sequence>
<reference evidence="2 3" key="1">
    <citation type="journal article" date="2013" name="Genome Biol. Evol.">
        <title>Life in an arsenic-containing gold mine: genome and physiology of the autotrophic arsenite-oxidizing bacterium rhizobium sp. NT-26.</title>
        <authorList>
            <person name="Andres J."/>
            <person name="Arsene-Ploetze F."/>
            <person name="Barbe V."/>
            <person name="Brochier-Armanet C."/>
            <person name="Cleiss-Arnold J."/>
            <person name="Coppee J.Y."/>
            <person name="Dillies M.A."/>
            <person name="Geist"/>
            <person name="L"/>
            <person name="Joublin A."/>
            <person name="Koechler S."/>
            <person name="Lassalle F."/>
            <person name="Marchal M."/>
            <person name="Medigue C."/>
            <person name="Muller D."/>
            <person name="Nesme X."/>
            <person name="Plewniak F."/>
            <person name="Proux C."/>
            <person name="Ramirez-Bahena M.H."/>
            <person name="Schenowitz C."/>
            <person name="Sismeiro O."/>
            <person name="Vallenet D."/>
            <person name="Santini J.M."/>
            <person name="Bertin P.N."/>
        </authorList>
    </citation>
    <scope>NUCLEOTIDE SEQUENCE [LARGE SCALE GENOMIC DNA]</scope>
    <source>
        <strain evidence="2 3">NT-26</strain>
    </source>
</reference>
<evidence type="ECO:0000313" key="3">
    <source>
        <dbReference type="Proteomes" id="UP000010792"/>
    </source>
</evidence>
<organism evidence="2 3">
    <name type="scientific">Pseudorhizobium banfieldiae</name>
    <dbReference type="NCBI Taxonomy" id="1125847"/>
    <lineage>
        <taxon>Bacteria</taxon>
        <taxon>Pseudomonadati</taxon>
        <taxon>Pseudomonadota</taxon>
        <taxon>Alphaproteobacteria</taxon>
        <taxon>Hyphomicrobiales</taxon>
        <taxon>Rhizobiaceae</taxon>
        <taxon>Rhizobium/Agrobacterium group</taxon>
        <taxon>Pseudorhizobium</taxon>
    </lineage>
</organism>
<evidence type="ECO:0000313" key="2">
    <source>
        <dbReference type="EMBL" id="CCF20760.1"/>
    </source>
</evidence>
<dbReference type="AlphaFoldDB" id="L0NI54"/>
<evidence type="ECO:0000256" key="1">
    <source>
        <dbReference type="SAM" id="MobiDB-lite"/>
    </source>
</evidence>
<proteinExistence type="predicted"/>
<feature type="compositionally biased region" description="Basic and acidic residues" evidence="1">
    <location>
        <begin position="12"/>
        <end position="27"/>
    </location>
</feature>
<protein>
    <submittedName>
        <fullName evidence="2">Uncharacterized protein</fullName>
    </submittedName>
</protein>
<accession>L0NI54</accession>
<dbReference type="EMBL" id="FO082820">
    <property type="protein sequence ID" value="CCF20760.1"/>
    <property type="molecule type" value="Genomic_DNA"/>
</dbReference>